<protein>
    <recommendedName>
        <fullName evidence="3">DUF2284 domain-containing protein</fullName>
    </recommendedName>
</protein>
<sequence>MWETVFTSTFPSAQIPIHVRACGVPARALLSYEDKENVARLCAEGCPDYNRTWSCPPHSPSYSLYEKSFDHAVIVLFYTALDQFDHIENLDQRIRTANTVLRSILERSLRSLEKKYQGRMLSSGICRLCLQCSCIDKSSGCKRPKEMRYSMESLGLHVIKICADFLNHKLDWCAQGIAPNYVSSVACLLTKKPVDEAELIYVL</sequence>
<keyword evidence="2" id="KW-1185">Reference proteome</keyword>
<dbReference type="EMBL" id="CP017634">
    <property type="protein sequence ID" value="ATW27009.1"/>
    <property type="molecule type" value="Genomic_DNA"/>
</dbReference>
<dbReference type="RefSeq" id="WP_148136340.1">
    <property type="nucleotide sequence ID" value="NZ_CP017634.1"/>
</dbReference>
<dbReference type="InterPro" id="IPR019271">
    <property type="entry name" value="DUF2284_metal-binding"/>
</dbReference>
<dbReference type="OrthoDB" id="5420534at2"/>
<accession>A0A3G1KXB5</accession>
<evidence type="ECO:0008006" key="3">
    <source>
        <dbReference type="Google" id="ProtNLM"/>
    </source>
</evidence>
<organism evidence="1 2">
    <name type="scientific">Formimonas warabiya</name>
    <dbReference type="NCBI Taxonomy" id="1761012"/>
    <lineage>
        <taxon>Bacteria</taxon>
        <taxon>Bacillati</taxon>
        <taxon>Bacillota</taxon>
        <taxon>Clostridia</taxon>
        <taxon>Eubacteriales</taxon>
        <taxon>Peptococcaceae</taxon>
        <taxon>Candidatus Formimonas</taxon>
    </lineage>
</organism>
<evidence type="ECO:0000313" key="2">
    <source>
        <dbReference type="Proteomes" id="UP000323521"/>
    </source>
</evidence>
<dbReference type="AlphaFoldDB" id="A0A3G1KXB5"/>
<dbReference type="KEGG" id="fwa:DCMF_21580"/>
<proteinExistence type="predicted"/>
<dbReference type="Pfam" id="PF10050">
    <property type="entry name" value="DUF2284"/>
    <property type="match status" value="1"/>
</dbReference>
<reference evidence="1 2" key="1">
    <citation type="submission" date="2016-10" db="EMBL/GenBank/DDBJ databases">
        <title>Complete Genome Sequence of Peptococcaceae strain DCMF.</title>
        <authorList>
            <person name="Edwards R.J."/>
            <person name="Holland S.I."/>
            <person name="Deshpande N.P."/>
            <person name="Wong Y.K."/>
            <person name="Ertan H."/>
            <person name="Manefield M."/>
            <person name="Russell T.L."/>
            <person name="Lee M.J."/>
        </authorList>
    </citation>
    <scope>NUCLEOTIDE SEQUENCE [LARGE SCALE GENOMIC DNA]</scope>
    <source>
        <strain evidence="1 2">DCMF</strain>
    </source>
</reference>
<dbReference type="Proteomes" id="UP000323521">
    <property type="component" value="Chromosome"/>
</dbReference>
<evidence type="ECO:0000313" key="1">
    <source>
        <dbReference type="EMBL" id="ATW27009.1"/>
    </source>
</evidence>
<name>A0A3G1KXB5_FORW1</name>
<gene>
    <name evidence="1" type="ORF">DCMF_21580</name>
</gene>